<organism evidence="2 3">
    <name type="scientific">Stenotrophomonas maltophilia</name>
    <name type="common">Pseudomonas maltophilia</name>
    <name type="synonym">Xanthomonas maltophilia</name>
    <dbReference type="NCBI Taxonomy" id="40324"/>
    <lineage>
        <taxon>Bacteria</taxon>
        <taxon>Pseudomonadati</taxon>
        <taxon>Pseudomonadota</taxon>
        <taxon>Gammaproteobacteria</taxon>
        <taxon>Lysobacterales</taxon>
        <taxon>Lysobacteraceae</taxon>
        <taxon>Stenotrophomonas</taxon>
        <taxon>Stenotrophomonas maltophilia group</taxon>
    </lineage>
</organism>
<accession>A0A1A6XV69</accession>
<evidence type="ECO:0000313" key="2">
    <source>
        <dbReference type="EMBL" id="OBU66476.1"/>
    </source>
</evidence>
<keyword evidence="1" id="KW-1133">Transmembrane helix</keyword>
<sequence>MPEAAVWVVAAVAVYAIGVAIYATFYWPWSRAQRALRRLSRHGVPLRSLRESEARILRLVEFPAGLPVYLLEGSCAAFVIRSRISPAQHVQTLAGIPVKYPAGLARAVRVGSNTAEVVLGRDHAMIVRLNGVKLA</sequence>
<dbReference type="OrthoDB" id="6052603at2"/>
<dbReference type="EMBL" id="LYVJ01000008">
    <property type="protein sequence ID" value="OBU66476.1"/>
    <property type="molecule type" value="Genomic_DNA"/>
</dbReference>
<reference evidence="2 3" key="1">
    <citation type="submission" date="2016-05" db="EMBL/GenBank/DDBJ databases">
        <title>Draft Genome Sequences of Stenotrophomonas maltophilia Strains Sm32COP, Sm41DVV, Sm46PAILV, SmF3, SmF22, SmSOFb1 and SmCVFa1, Isolated from Different Manures, in France.</title>
        <authorList>
            <person name="Nazaret S."/>
            <person name="Bodilis J."/>
        </authorList>
    </citation>
    <scope>NUCLEOTIDE SEQUENCE [LARGE SCALE GENOMIC DNA]</scope>
    <source>
        <strain evidence="2 3">Sm46PAILV</strain>
    </source>
</reference>
<keyword evidence="1" id="KW-0812">Transmembrane</keyword>
<dbReference type="AlphaFoldDB" id="A0A1A6XV69"/>
<feature type="transmembrane region" description="Helical" evidence="1">
    <location>
        <begin position="6"/>
        <end position="29"/>
    </location>
</feature>
<proteinExistence type="predicted"/>
<dbReference type="Proteomes" id="UP000092256">
    <property type="component" value="Unassembled WGS sequence"/>
</dbReference>
<comment type="caution">
    <text evidence="2">The sequence shown here is derived from an EMBL/GenBank/DDBJ whole genome shotgun (WGS) entry which is preliminary data.</text>
</comment>
<dbReference type="RefSeq" id="WP_065199553.1">
    <property type="nucleotide sequence ID" value="NZ_LYVJ01000008.1"/>
</dbReference>
<evidence type="ECO:0000313" key="3">
    <source>
        <dbReference type="Proteomes" id="UP000092256"/>
    </source>
</evidence>
<protein>
    <submittedName>
        <fullName evidence="2">Uncharacterized protein</fullName>
    </submittedName>
</protein>
<evidence type="ECO:0000256" key="1">
    <source>
        <dbReference type="SAM" id="Phobius"/>
    </source>
</evidence>
<gene>
    <name evidence="2" type="ORF">A9K58_11940</name>
</gene>
<keyword evidence="1" id="KW-0472">Membrane</keyword>
<name>A0A1A6XV69_STEMA</name>